<dbReference type="PANTHER" id="PTHR38031">
    <property type="entry name" value="SULFUR CARRIER PROTEIN SLR0821-RELATED"/>
    <property type="match status" value="1"/>
</dbReference>
<dbReference type="InterPro" id="IPR003749">
    <property type="entry name" value="ThiS/MoaD-like"/>
</dbReference>
<dbReference type="Pfam" id="PF02597">
    <property type="entry name" value="ThiS"/>
    <property type="match status" value="1"/>
</dbReference>
<dbReference type="InterPro" id="IPR012675">
    <property type="entry name" value="Beta-grasp_dom_sf"/>
</dbReference>
<dbReference type="STRING" id="137658.SAMN05216186_12359"/>
<dbReference type="PANTHER" id="PTHR38031:SF1">
    <property type="entry name" value="SULFUR CARRIER PROTEIN CYSO"/>
    <property type="match status" value="1"/>
</dbReference>
<proteinExistence type="predicted"/>
<name>A0A1G9KXL1_9PSED</name>
<protein>
    <submittedName>
        <fullName evidence="1">ThiS family protein</fullName>
    </submittedName>
</protein>
<dbReference type="InterPro" id="IPR016155">
    <property type="entry name" value="Mopterin_synth/thiamin_S_b"/>
</dbReference>
<dbReference type="AlphaFoldDB" id="A0A1G9KXL1"/>
<evidence type="ECO:0000313" key="1">
    <source>
        <dbReference type="EMBL" id="SDL54441.1"/>
    </source>
</evidence>
<accession>A0A1G9KXL1</accession>
<evidence type="ECO:0000313" key="2">
    <source>
        <dbReference type="Proteomes" id="UP000198706"/>
    </source>
</evidence>
<organism evidence="1 2">
    <name type="scientific">Pseudomonas indica</name>
    <dbReference type="NCBI Taxonomy" id="137658"/>
    <lineage>
        <taxon>Bacteria</taxon>
        <taxon>Pseudomonadati</taxon>
        <taxon>Pseudomonadota</taxon>
        <taxon>Gammaproteobacteria</taxon>
        <taxon>Pseudomonadales</taxon>
        <taxon>Pseudomonadaceae</taxon>
        <taxon>Pseudomonas</taxon>
    </lineage>
</organism>
<dbReference type="Gene3D" id="3.10.20.30">
    <property type="match status" value="1"/>
</dbReference>
<dbReference type="RefSeq" id="WP_084339153.1">
    <property type="nucleotide sequence ID" value="NZ_FNFD01000023.1"/>
</dbReference>
<reference evidence="1 2" key="1">
    <citation type="submission" date="2016-10" db="EMBL/GenBank/DDBJ databases">
        <authorList>
            <person name="de Groot N.N."/>
        </authorList>
    </citation>
    <scope>NUCLEOTIDE SEQUENCE [LARGE SCALE GENOMIC DNA]</scope>
    <source>
        <strain evidence="1 2">JCM 21544</strain>
    </source>
</reference>
<dbReference type="CDD" id="cd17040">
    <property type="entry name" value="Ubl_MoaD_like"/>
    <property type="match status" value="1"/>
</dbReference>
<dbReference type="SUPFAM" id="SSF54285">
    <property type="entry name" value="MoaD/ThiS"/>
    <property type="match status" value="1"/>
</dbReference>
<dbReference type="Proteomes" id="UP000198706">
    <property type="component" value="Unassembled WGS sequence"/>
</dbReference>
<keyword evidence="2" id="KW-1185">Reference proteome</keyword>
<dbReference type="InterPro" id="IPR052045">
    <property type="entry name" value="Sulfur_Carrier/Prot_Modifier"/>
</dbReference>
<sequence length="87" mass="9399">MRILLPTHVQSYTGGTAELDLPDAPTLTALFTELDARYPGLRFRVIDEQGAMRPHFKAFVNGEIERDMQAALPAGAEVMLVAALSGG</sequence>
<dbReference type="EMBL" id="FNFD01000023">
    <property type="protein sequence ID" value="SDL54441.1"/>
    <property type="molecule type" value="Genomic_DNA"/>
</dbReference>
<gene>
    <name evidence="1" type="ORF">SAMN05216186_12359</name>
</gene>